<evidence type="ECO:0000259" key="7">
    <source>
        <dbReference type="PROSITE" id="PS51178"/>
    </source>
</evidence>
<evidence type="ECO:0000313" key="8">
    <source>
        <dbReference type="EMBL" id="MFB9762180.1"/>
    </source>
</evidence>
<feature type="domain" description="PASTA" evidence="7">
    <location>
        <begin position="581"/>
        <end position="637"/>
    </location>
</feature>
<dbReference type="CDD" id="cd06575">
    <property type="entry name" value="PASTA_Pbp2x-like_2"/>
    <property type="match status" value="1"/>
</dbReference>
<evidence type="ECO:0000256" key="1">
    <source>
        <dbReference type="ARBA" id="ARBA00004370"/>
    </source>
</evidence>
<keyword evidence="5" id="KW-0472">Membrane</keyword>
<reference evidence="8 9" key="1">
    <citation type="submission" date="2024-09" db="EMBL/GenBank/DDBJ databases">
        <authorList>
            <person name="Sun Q."/>
            <person name="Mori K."/>
        </authorList>
    </citation>
    <scope>NUCLEOTIDE SEQUENCE [LARGE SCALE GENOMIC DNA]</scope>
    <source>
        <strain evidence="8 9">JCM 11201</strain>
    </source>
</reference>
<comment type="caution">
    <text evidence="8">The sequence shown here is derived from an EMBL/GenBank/DDBJ whole genome shotgun (WGS) entry which is preliminary data.</text>
</comment>
<dbReference type="Gene3D" id="3.40.710.10">
    <property type="entry name" value="DD-peptidase/beta-lactamase superfamily"/>
    <property type="match status" value="1"/>
</dbReference>
<dbReference type="InterPro" id="IPR005311">
    <property type="entry name" value="PBP_dimer"/>
</dbReference>
<comment type="pathway">
    <text evidence="2">Cell wall biogenesis; peptidoglycan biosynthesis.</text>
</comment>
<dbReference type="SUPFAM" id="SSF54184">
    <property type="entry name" value="Penicillin-binding protein 2x (pbp-2x), c-terminal domain"/>
    <property type="match status" value="2"/>
</dbReference>
<keyword evidence="9" id="KW-1185">Reference proteome</keyword>
<dbReference type="Pfam" id="PF00905">
    <property type="entry name" value="Transpeptidase"/>
    <property type="match status" value="1"/>
</dbReference>
<evidence type="ECO:0000256" key="5">
    <source>
        <dbReference type="ARBA" id="ARBA00023136"/>
    </source>
</evidence>
<dbReference type="Gene3D" id="2.20.70.70">
    <property type="match status" value="1"/>
</dbReference>
<comment type="catalytic activity">
    <reaction evidence="6">
        <text>Preferential cleavage: (Ac)2-L-Lys-D-Ala-|-D-Ala. Also transpeptidation of peptidyl-alanyl moieties that are N-acyl substituents of D-alanine.</text>
        <dbReference type="EC" id="3.4.16.4"/>
    </reaction>
</comment>
<dbReference type="PANTHER" id="PTHR30627:SF26">
    <property type="entry name" value="PENICILLIN-BINDING PROTEIN 2B"/>
    <property type="match status" value="1"/>
</dbReference>
<dbReference type="InterPro" id="IPR050515">
    <property type="entry name" value="Beta-lactam/transpept"/>
</dbReference>
<sequence>MNRGAGLLMLIFLLLFFLLVLRFLYIQWTGTVHGQSLTELAEAKHNKKGVLEGKRGTIYDQNGSVLAQDITAYKLIAMLKGDNHVEDKEQTAEKLATVLDMDADKILAKLNNEKAYQVEFGVAGNNLTKKQKEKITAMKLKGIIFIDGKMRSYPNGNFASYVIGYAKPNDEGVLEGKFGLEQTLDSYLHDENGSISYEGDSRGLLLGNSEEKVKPAKNGDDVYLTIDQRVQSFLEDAMTKAAEHYDPSMLLGIVADPKTGKILAMSSRPSYDPNIRDITYFLNNPIAYAYEPGSTMKVFTLAAAVNEGVYQGSAYYQSGAYAVGGTQIRDHNNGVGWGSITFNEGVQRSSNVAFAIIAEKQLGFDRLRQYIHRFGLDEKTGIDLPGESGNTILFDKQIQKVTTAFGQGSTVTPIQQIQAATAIANNGKMMKPYVIDRIVDSKTGKVAEQHRPQEVGEPITEDTAKKVRQLLETVVTAPTGTGGAYKIDGYSVAGKTGTAQIPGPDGRYMSGRENYIFSFLGMAPADDPQLLVYVAVKQPHLKDAETGATPLADIFKSVTKNSLQYLKVKPSVVKDTSKLAAKESIAVPALTGEALSDAKEKIESKGLRPIVLGEGSIVKQSPQAGDKVLKGERILLAGTNNKMPNLIGWSLRDVMNLANVLSLELKTSGKGYVTEQSIGEGIAVKKGDLLEVKLVPPDEGAQ</sequence>
<dbReference type="Proteomes" id="UP001589609">
    <property type="component" value="Unassembled WGS sequence"/>
</dbReference>
<evidence type="ECO:0000256" key="4">
    <source>
        <dbReference type="ARBA" id="ARBA00012448"/>
    </source>
</evidence>
<name>A0ABV5WNG8_9BACI</name>
<evidence type="ECO:0000256" key="3">
    <source>
        <dbReference type="ARBA" id="ARBA00007171"/>
    </source>
</evidence>
<dbReference type="Gene3D" id="3.30.70.2110">
    <property type="match status" value="1"/>
</dbReference>
<dbReference type="InterPro" id="IPR036138">
    <property type="entry name" value="PBP_dimer_sf"/>
</dbReference>
<evidence type="ECO:0000256" key="2">
    <source>
        <dbReference type="ARBA" id="ARBA00004752"/>
    </source>
</evidence>
<evidence type="ECO:0000313" key="9">
    <source>
        <dbReference type="Proteomes" id="UP001589609"/>
    </source>
</evidence>
<dbReference type="InterPro" id="IPR001460">
    <property type="entry name" value="PCN-bd_Tpept"/>
</dbReference>
<dbReference type="Pfam" id="PF03793">
    <property type="entry name" value="PASTA"/>
    <property type="match status" value="2"/>
</dbReference>
<organism evidence="8 9">
    <name type="scientific">Ectobacillus funiculus</name>
    <dbReference type="NCBI Taxonomy" id="137993"/>
    <lineage>
        <taxon>Bacteria</taxon>
        <taxon>Bacillati</taxon>
        <taxon>Bacillota</taxon>
        <taxon>Bacilli</taxon>
        <taxon>Bacillales</taxon>
        <taxon>Bacillaceae</taxon>
        <taxon>Ectobacillus</taxon>
    </lineage>
</organism>
<dbReference type="Gene3D" id="3.90.1310.10">
    <property type="entry name" value="Penicillin-binding protein 2a (Domain 2)"/>
    <property type="match status" value="1"/>
</dbReference>
<comment type="similarity">
    <text evidence="3">Belongs to the transpeptidase family.</text>
</comment>
<dbReference type="InterPro" id="IPR005543">
    <property type="entry name" value="PASTA_dom"/>
</dbReference>
<dbReference type="InterPro" id="IPR012338">
    <property type="entry name" value="Beta-lactam/transpept-like"/>
</dbReference>
<proteinExistence type="inferred from homology"/>
<dbReference type="Gene3D" id="3.30.10.20">
    <property type="match status" value="1"/>
</dbReference>
<feature type="domain" description="PASTA" evidence="7">
    <location>
        <begin position="638"/>
        <end position="696"/>
    </location>
</feature>
<comment type="subcellular location">
    <subcellularLocation>
        <location evidence="1">Membrane</location>
    </subcellularLocation>
</comment>
<evidence type="ECO:0000256" key="6">
    <source>
        <dbReference type="ARBA" id="ARBA00034000"/>
    </source>
</evidence>
<dbReference type="EMBL" id="JBHMAF010000196">
    <property type="protein sequence ID" value="MFB9762180.1"/>
    <property type="molecule type" value="Genomic_DNA"/>
</dbReference>
<dbReference type="PANTHER" id="PTHR30627">
    <property type="entry name" value="PEPTIDOGLYCAN D,D-TRANSPEPTIDASE"/>
    <property type="match status" value="1"/>
</dbReference>
<dbReference type="CDD" id="cd06576">
    <property type="entry name" value="PASTA_Pbp2x-like_1"/>
    <property type="match status" value="1"/>
</dbReference>
<dbReference type="PROSITE" id="PS51178">
    <property type="entry name" value="PASTA"/>
    <property type="match status" value="2"/>
</dbReference>
<dbReference type="EC" id="3.4.16.4" evidence="4"/>
<dbReference type="SUPFAM" id="SSF56519">
    <property type="entry name" value="Penicillin binding protein dimerisation domain"/>
    <property type="match status" value="1"/>
</dbReference>
<protein>
    <recommendedName>
        <fullName evidence="4">serine-type D-Ala-D-Ala carboxypeptidase</fullName>
        <ecNumber evidence="4">3.4.16.4</ecNumber>
    </recommendedName>
</protein>
<accession>A0ABV5WNG8</accession>
<dbReference type="SMART" id="SM00740">
    <property type="entry name" value="PASTA"/>
    <property type="match status" value="2"/>
</dbReference>
<gene>
    <name evidence="8" type="ORF">ACFFMS_28555</name>
</gene>
<dbReference type="SUPFAM" id="SSF56601">
    <property type="entry name" value="beta-lactamase/transpeptidase-like"/>
    <property type="match status" value="1"/>
</dbReference>
<dbReference type="Pfam" id="PF03717">
    <property type="entry name" value="PBP_dimer"/>
    <property type="match status" value="1"/>
</dbReference>